<evidence type="ECO:0000256" key="2">
    <source>
        <dbReference type="SAM" id="Phobius"/>
    </source>
</evidence>
<protein>
    <submittedName>
        <fullName evidence="3">Uncharacterized protein</fullName>
    </submittedName>
</protein>
<evidence type="ECO:0000313" key="3">
    <source>
        <dbReference type="EMBL" id="OLQ10263.1"/>
    </source>
</evidence>
<organism evidence="3 4">
    <name type="scientific">Symbiodinium microadriaticum</name>
    <name type="common">Dinoflagellate</name>
    <name type="synonym">Zooxanthella microadriatica</name>
    <dbReference type="NCBI Taxonomy" id="2951"/>
    <lineage>
        <taxon>Eukaryota</taxon>
        <taxon>Sar</taxon>
        <taxon>Alveolata</taxon>
        <taxon>Dinophyceae</taxon>
        <taxon>Suessiales</taxon>
        <taxon>Symbiodiniaceae</taxon>
        <taxon>Symbiodinium</taxon>
    </lineage>
</organism>
<feature type="region of interest" description="Disordered" evidence="1">
    <location>
        <begin position="61"/>
        <end position="88"/>
    </location>
</feature>
<keyword evidence="2" id="KW-0812">Transmembrane</keyword>
<evidence type="ECO:0000256" key="1">
    <source>
        <dbReference type="SAM" id="MobiDB-lite"/>
    </source>
</evidence>
<keyword evidence="2" id="KW-0472">Membrane</keyword>
<keyword evidence="2" id="KW-1133">Transmembrane helix</keyword>
<accession>A0A1Q9ES87</accession>
<proteinExistence type="predicted"/>
<sequence>MHGWGLGGGGVVESVSCRQPCEAMEGDVAVPVGPSAAIRPIQQPAVVQRPLPGRGFEQMESHCGLGGGSGSQEVHPPDSSFRHPPLTKREAKWGESLASKEELKLRYHELVTGKLRGAGGGLRHLPATHSLLGFLGFLGLLFLFLLGSLATAVDEAAAAAQ</sequence>
<keyword evidence="4" id="KW-1185">Reference proteome</keyword>
<evidence type="ECO:0000313" key="4">
    <source>
        <dbReference type="Proteomes" id="UP000186817"/>
    </source>
</evidence>
<dbReference type="Proteomes" id="UP000186817">
    <property type="component" value="Unassembled WGS sequence"/>
</dbReference>
<gene>
    <name evidence="3" type="ORF">AK812_SmicGene6022</name>
</gene>
<reference evidence="3 4" key="1">
    <citation type="submission" date="2016-02" db="EMBL/GenBank/DDBJ databases">
        <title>Genome analysis of coral dinoflagellate symbionts highlights evolutionary adaptations to a symbiotic lifestyle.</title>
        <authorList>
            <person name="Aranda M."/>
            <person name="Li Y."/>
            <person name="Liew Y.J."/>
            <person name="Baumgarten S."/>
            <person name="Simakov O."/>
            <person name="Wilson M."/>
            <person name="Piel J."/>
            <person name="Ashoor H."/>
            <person name="Bougouffa S."/>
            <person name="Bajic V.B."/>
            <person name="Ryu T."/>
            <person name="Ravasi T."/>
            <person name="Bayer T."/>
            <person name="Micklem G."/>
            <person name="Kim H."/>
            <person name="Bhak J."/>
            <person name="Lajeunesse T.C."/>
            <person name="Voolstra C.R."/>
        </authorList>
    </citation>
    <scope>NUCLEOTIDE SEQUENCE [LARGE SCALE GENOMIC DNA]</scope>
    <source>
        <strain evidence="3 4">CCMP2467</strain>
    </source>
</reference>
<dbReference type="AlphaFoldDB" id="A0A1Q9ES87"/>
<feature type="transmembrane region" description="Helical" evidence="2">
    <location>
        <begin position="131"/>
        <end position="153"/>
    </location>
</feature>
<name>A0A1Q9ES87_SYMMI</name>
<dbReference type="EMBL" id="LSRX01000081">
    <property type="protein sequence ID" value="OLQ10263.1"/>
    <property type="molecule type" value="Genomic_DNA"/>
</dbReference>
<comment type="caution">
    <text evidence="3">The sequence shown here is derived from an EMBL/GenBank/DDBJ whole genome shotgun (WGS) entry which is preliminary data.</text>
</comment>